<evidence type="ECO:0000259" key="1">
    <source>
        <dbReference type="Pfam" id="PF00717"/>
    </source>
</evidence>
<dbReference type="RefSeq" id="WP_113947217.1">
    <property type="nucleotide sequence ID" value="NZ_QNQU01000002.1"/>
</dbReference>
<protein>
    <recommendedName>
        <fullName evidence="1">Peptidase S24/S26A/S26B/S26C domain-containing protein</fullName>
    </recommendedName>
</protein>
<comment type="caution">
    <text evidence="2">The sequence shown here is derived from an EMBL/GenBank/DDBJ whole genome shotgun (WGS) entry which is preliminary data.</text>
</comment>
<accession>A0A366LCU4</accession>
<gene>
    <name evidence="2" type="ORF">DRW42_02230</name>
</gene>
<dbReference type="AlphaFoldDB" id="A0A366LCU4"/>
<organism evidence="2 3">
    <name type="scientific">Pedobacter miscanthi</name>
    <dbReference type="NCBI Taxonomy" id="2259170"/>
    <lineage>
        <taxon>Bacteria</taxon>
        <taxon>Pseudomonadati</taxon>
        <taxon>Bacteroidota</taxon>
        <taxon>Sphingobacteriia</taxon>
        <taxon>Sphingobacteriales</taxon>
        <taxon>Sphingobacteriaceae</taxon>
        <taxon>Pedobacter</taxon>
    </lineage>
</organism>
<dbReference type="Pfam" id="PF00717">
    <property type="entry name" value="Peptidase_S24"/>
    <property type="match status" value="1"/>
</dbReference>
<dbReference type="PANTHER" id="PTHR33516:SF2">
    <property type="entry name" value="LEXA REPRESSOR-RELATED"/>
    <property type="match status" value="1"/>
</dbReference>
<evidence type="ECO:0000313" key="3">
    <source>
        <dbReference type="Proteomes" id="UP000252081"/>
    </source>
</evidence>
<dbReference type="InterPro" id="IPR015927">
    <property type="entry name" value="Peptidase_S24_S26A/B/C"/>
</dbReference>
<dbReference type="InterPro" id="IPR039418">
    <property type="entry name" value="LexA-like"/>
</dbReference>
<sequence>MIRSFEKRAEQKISGFQSPAADYLEGRLDISERLVIDPHCTFYFQMKGGGMESCGILDGDVLIIDRSLKAHHGAIVVAFSAGSFICRMFLIENGEFVLKNDQATVRETEMGMLQVWGVVTAICRNMLPKALRTGRYSHVCTL</sequence>
<dbReference type="Proteomes" id="UP000252081">
    <property type="component" value="Unassembled WGS sequence"/>
</dbReference>
<feature type="domain" description="Peptidase S24/S26A/S26B/S26C" evidence="1">
    <location>
        <begin position="15"/>
        <end position="119"/>
    </location>
</feature>
<proteinExistence type="predicted"/>
<dbReference type="InterPro" id="IPR050077">
    <property type="entry name" value="LexA_repressor"/>
</dbReference>
<dbReference type="SUPFAM" id="SSF51306">
    <property type="entry name" value="LexA/Signal peptidase"/>
    <property type="match status" value="1"/>
</dbReference>
<name>A0A366LCU4_9SPHI</name>
<dbReference type="EMBL" id="QNQU01000002">
    <property type="protein sequence ID" value="RBQ11303.1"/>
    <property type="molecule type" value="Genomic_DNA"/>
</dbReference>
<dbReference type="InterPro" id="IPR036286">
    <property type="entry name" value="LexA/Signal_pep-like_sf"/>
</dbReference>
<keyword evidence="3" id="KW-1185">Reference proteome</keyword>
<reference evidence="2 3" key="1">
    <citation type="submission" date="2018-07" db="EMBL/GenBank/DDBJ databases">
        <title>A draft genome of a endophytic bacteria, a new species of Pedobacter.</title>
        <authorList>
            <person name="Zhang Z.D."/>
            <person name="Chen Z.J."/>
        </authorList>
    </citation>
    <scope>NUCLEOTIDE SEQUENCE [LARGE SCALE GENOMIC DNA]</scope>
    <source>
        <strain evidence="2 3">RS10</strain>
    </source>
</reference>
<dbReference type="Gene3D" id="2.10.109.10">
    <property type="entry name" value="Umud Fragment, subunit A"/>
    <property type="match status" value="1"/>
</dbReference>
<evidence type="ECO:0000313" key="2">
    <source>
        <dbReference type="EMBL" id="RBQ11303.1"/>
    </source>
</evidence>
<dbReference type="CDD" id="cd06529">
    <property type="entry name" value="S24_LexA-like"/>
    <property type="match status" value="1"/>
</dbReference>
<dbReference type="PANTHER" id="PTHR33516">
    <property type="entry name" value="LEXA REPRESSOR"/>
    <property type="match status" value="1"/>
</dbReference>
<dbReference type="OrthoDB" id="9787787at2"/>